<feature type="non-terminal residue" evidence="6">
    <location>
        <position position="143"/>
    </location>
</feature>
<dbReference type="EC" id="3.5.4.12" evidence="3"/>
<gene>
    <name evidence="6" type="ORF">RFULGI_LOCUS15940</name>
</gene>
<dbReference type="InterPro" id="IPR015517">
    <property type="entry name" value="dCMP_deaminase-rel"/>
</dbReference>
<dbReference type="Gene3D" id="3.40.140.10">
    <property type="entry name" value="Cytidine Deaminase, domain 2"/>
    <property type="match status" value="1"/>
</dbReference>
<dbReference type="SUPFAM" id="SSF53927">
    <property type="entry name" value="Cytidine deaminase-like"/>
    <property type="match status" value="1"/>
</dbReference>
<dbReference type="Proteomes" id="UP000789396">
    <property type="component" value="Unassembled WGS sequence"/>
</dbReference>
<dbReference type="GO" id="GO:0004132">
    <property type="term" value="F:dCMP deaminase activity"/>
    <property type="evidence" value="ECO:0007669"/>
    <property type="project" value="TreeGrafter"/>
</dbReference>
<dbReference type="EMBL" id="CAJVPZ010053833">
    <property type="protein sequence ID" value="CAG8782384.1"/>
    <property type="molecule type" value="Genomic_DNA"/>
</dbReference>
<keyword evidence="1" id="KW-0545">Nucleotide biosynthesis</keyword>
<dbReference type="InterPro" id="IPR002125">
    <property type="entry name" value="CMP_dCMP_dom"/>
</dbReference>
<evidence type="ECO:0000259" key="5">
    <source>
        <dbReference type="PROSITE" id="PS51747"/>
    </source>
</evidence>
<evidence type="ECO:0000313" key="7">
    <source>
        <dbReference type="Proteomes" id="UP000789396"/>
    </source>
</evidence>
<sequence>MKISMDLYGYLSNLDIKRPDRLRPDYDTYFMYLAELVALRTNCIKRKVGCVLVKDSRIIATGYNGTAKRLKNCNDGNCEECSQGESGGKSSTCKCVHAEVNALLRENKGPYGDTNEVSMIKQMFEEAEIDLRQHPSPEAPIIP</sequence>
<dbReference type="AlphaFoldDB" id="A0A9N9JK04"/>
<evidence type="ECO:0000256" key="1">
    <source>
        <dbReference type="ARBA" id="ARBA00022727"/>
    </source>
</evidence>
<feature type="domain" description="CMP/dCMP-type deaminase" evidence="5">
    <location>
        <begin position="25"/>
        <end position="143"/>
    </location>
</feature>
<evidence type="ECO:0000256" key="2">
    <source>
        <dbReference type="ARBA" id="ARBA00022801"/>
    </source>
</evidence>
<dbReference type="GO" id="GO:0006139">
    <property type="term" value="P:nucleobase-containing compound metabolic process"/>
    <property type="evidence" value="ECO:0007669"/>
    <property type="project" value="UniProtKB-ARBA"/>
</dbReference>
<dbReference type="InterPro" id="IPR016193">
    <property type="entry name" value="Cytidine_deaminase-like"/>
</dbReference>
<dbReference type="PANTHER" id="PTHR11086:SF18">
    <property type="entry name" value="DEOXYCYTIDYLATE DEAMINASE"/>
    <property type="match status" value="1"/>
</dbReference>
<reference evidence="6" key="1">
    <citation type="submission" date="2021-06" db="EMBL/GenBank/DDBJ databases">
        <authorList>
            <person name="Kallberg Y."/>
            <person name="Tangrot J."/>
            <person name="Rosling A."/>
        </authorList>
    </citation>
    <scope>NUCLEOTIDE SEQUENCE</scope>
    <source>
        <strain evidence="6">IN212</strain>
    </source>
</reference>
<name>A0A9N9JK04_9GLOM</name>
<dbReference type="Pfam" id="PF00383">
    <property type="entry name" value="dCMP_cyt_deam_1"/>
    <property type="match status" value="1"/>
</dbReference>
<dbReference type="PANTHER" id="PTHR11086">
    <property type="entry name" value="DEOXYCYTIDYLATE DEAMINASE-RELATED"/>
    <property type="match status" value="1"/>
</dbReference>
<dbReference type="PROSITE" id="PS51747">
    <property type="entry name" value="CYT_DCMP_DEAMINASES_2"/>
    <property type="match status" value="1"/>
</dbReference>
<dbReference type="OrthoDB" id="10063137at2759"/>
<dbReference type="GO" id="GO:0005737">
    <property type="term" value="C:cytoplasm"/>
    <property type="evidence" value="ECO:0007669"/>
    <property type="project" value="TreeGrafter"/>
</dbReference>
<evidence type="ECO:0000256" key="3">
    <source>
        <dbReference type="ARBA" id="ARBA00038938"/>
    </source>
</evidence>
<organism evidence="6 7">
    <name type="scientific">Racocetra fulgida</name>
    <dbReference type="NCBI Taxonomy" id="60492"/>
    <lineage>
        <taxon>Eukaryota</taxon>
        <taxon>Fungi</taxon>
        <taxon>Fungi incertae sedis</taxon>
        <taxon>Mucoromycota</taxon>
        <taxon>Glomeromycotina</taxon>
        <taxon>Glomeromycetes</taxon>
        <taxon>Diversisporales</taxon>
        <taxon>Gigasporaceae</taxon>
        <taxon>Racocetra</taxon>
    </lineage>
</organism>
<evidence type="ECO:0000313" key="6">
    <source>
        <dbReference type="EMBL" id="CAG8782384.1"/>
    </source>
</evidence>
<comment type="caution">
    <text evidence="6">The sequence shown here is derived from an EMBL/GenBank/DDBJ whole genome shotgun (WGS) entry which is preliminary data.</text>
</comment>
<proteinExistence type="predicted"/>
<keyword evidence="7" id="KW-1185">Reference proteome</keyword>
<evidence type="ECO:0000256" key="4">
    <source>
        <dbReference type="ARBA" id="ARBA00041763"/>
    </source>
</evidence>
<protein>
    <recommendedName>
        <fullName evidence="4">dCMP deaminase</fullName>
        <ecNumber evidence="3">3.5.4.12</ecNumber>
    </recommendedName>
    <alternativeName>
        <fullName evidence="4">dCMP deaminase</fullName>
    </alternativeName>
</protein>
<keyword evidence="2" id="KW-0378">Hydrolase</keyword>
<accession>A0A9N9JK04</accession>